<sequence length="119" mass="13993">MFPDQRKFGQFSEITTWQTSRLSLVSRVSRFPCPPCPPVRAYHLRHFFLSPPGFSRIPLLFNLWFMIFLIISRGFLVRVSMVFSQKVSTSDILPADTSFFGREQAYFQMWISPQYSTIK</sequence>
<evidence type="ECO:0000256" key="1">
    <source>
        <dbReference type="SAM" id="Phobius"/>
    </source>
</evidence>
<feature type="transmembrane region" description="Helical" evidence="1">
    <location>
        <begin position="57"/>
        <end position="76"/>
    </location>
</feature>
<name>A0A6A4H6S4_9AGAR</name>
<accession>A0A6A4H6S4</accession>
<dbReference type="AlphaFoldDB" id="A0A6A4H6S4"/>
<keyword evidence="1" id="KW-0472">Membrane</keyword>
<keyword evidence="1" id="KW-1133">Transmembrane helix</keyword>
<dbReference type="EMBL" id="ML769561">
    <property type="protein sequence ID" value="KAE9393919.1"/>
    <property type="molecule type" value="Genomic_DNA"/>
</dbReference>
<reference evidence="2" key="1">
    <citation type="journal article" date="2019" name="Environ. Microbiol.">
        <title>Fungal ecological strategies reflected in gene transcription - a case study of two litter decomposers.</title>
        <authorList>
            <person name="Barbi F."/>
            <person name="Kohler A."/>
            <person name="Barry K."/>
            <person name="Baskaran P."/>
            <person name="Daum C."/>
            <person name="Fauchery L."/>
            <person name="Ihrmark K."/>
            <person name="Kuo A."/>
            <person name="LaButti K."/>
            <person name="Lipzen A."/>
            <person name="Morin E."/>
            <person name="Grigoriev I.V."/>
            <person name="Henrissat B."/>
            <person name="Lindahl B."/>
            <person name="Martin F."/>
        </authorList>
    </citation>
    <scope>NUCLEOTIDE SEQUENCE</scope>
    <source>
        <strain evidence="2">JB14</strain>
    </source>
</reference>
<keyword evidence="1" id="KW-0812">Transmembrane</keyword>
<gene>
    <name evidence="2" type="ORF">BT96DRAFT_202542</name>
</gene>
<proteinExistence type="predicted"/>
<evidence type="ECO:0000313" key="2">
    <source>
        <dbReference type="EMBL" id="KAE9393919.1"/>
    </source>
</evidence>
<protein>
    <submittedName>
        <fullName evidence="2">Uncharacterized protein</fullName>
    </submittedName>
</protein>
<dbReference type="Proteomes" id="UP000799118">
    <property type="component" value="Unassembled WGS sequence"/>
</dbReference>
<organism evidence="2 3">
    <name type="scientific">Gymnopus androsaceus JB14</name>
    <dbReference type="NCBI Taxonomy" id="1447944"/>
    <lineage>
        <taxon>Eukaryota</taxon>
        <taxon>Fungi</taxon>
        <taxon>Dikarya</taxon>
        <taxon>Basidiomycota</taxon>
        <taxon>Agaricomycotina</taxon>
        <taxon>Agaricomycetes</taxon>
        <taxon>Agaricomycetidae</taxon>
        <taxon>Agaricales</taxon>
        <taxon>Marasmiineae</taxon>
        <taxon>Omphalotaceae</taxon>
        <taxon>Gymnopus</taxon>
    </lineage>
</organism>
<evidence type="ECO:0000313" key="3">
    <source>
        <dbReference type="Proteomes" id="UP000799118"/>
    </source>
</evidence>
<keyword evidence="3" id="KW-1185">Reference proteome</keyword>